<evidence type="ECO:0000313" key="3">
    <source>
        <dbReference type="Proteomes" id="UP000219252"/>
    </source>
</evidence>
<gene>
    <name evidence="2" type="ORF">SAMN05877842_110149</name>
</gene>
<keyword evidence="1" id="KW-0812">Transmembrane</keyword>
<feature type="transmembrane region" description="Helical" evidence="1">
    <location>
        <begin position="56"/>
        <end position="75"/>
    </location>
</feature>
<dbReference type="AlphaFoldDB" id="A0A285UJG0"/>
<accession>A0A285UJG0</accession>
<evidence type="ECO:0000256" key="1">
    <source>
        <dbReference type="SAM" id="Phobius"/>
    </source>
</evidence>
<keyword evidence="3" id="KW-1185">Reference proteome</keyword>
<sequence length="76" mass="8392">MILGSIGMILFALGGIRFAILTFDVEGYLLSVIGFSIVINYIYSLEKKAGISNKFIWIRSGVLILIVAVISYSLYL</sequence>
<keyword evidence="1" id="KW-0472">Membrane</keyword>
<organism evidence="2 3">
    <name type="scientific">Ureibacillus acetophenoni</name>
    <dbReference type="NCBI Taxonomy" id="614649"/>
    <lineage>
        <taxon>Bacteria</taxon>
        <taxon>Bacillati</taxon>
        <taxon>Bacillota</taxon>
        <taxon>Bacilli</taxon>
        <taxon>Bacillales</taxon>
        <taxon>Caryophanaceae</taxon>
        <taxon>Ureibacillus</taxon>
    </lineage>
</organism>
<reference evidence="3" key="1">
    <citation type="submission" date="2017-08" db="EMBL/GenBank/DDBJ databases">
        <authorList>
            <person name="Varghese N."/>
            <person name="Submissions S."/>
        </authorList>
    </citation>
    <scope>NUCLEOTIDE SEQUENCE [LARGE SCALE GENOMIC DNA]</scope>
    <source>
        <strain evidence="3">JC23</strain>
    </source>
</reference>
<name>A0A285UJG0_9BACL</name>
<keyword evidence="1" id="KW-1133">Transmembrane helix</keyword>
<dbReference type="Proteomes" id="UP000219252">
    <property type="component" value="Unassembled WGS sequence"/>
</dbReference>
<protein>
    <submittedName>
        <fullName evidence="2">Uncharacterized protein</fullName>
    </submittedName>
</protein>
<evidence type="ECO:0000313" key="2">
    <source>
        <dbReference type="EMBL" id="SOC41538.1"/>
    </source>
</evidence>
<feature type="transmembrane region" description="Helical" evidence="1">
    <location>
        <begin position="28"/>
        <end position="44"/>
    </location>
</feature>
<dbReference type="EMBL" id="OBQC01000010">
    <property type="protein sequence ID" value="SOC41538.1"/>
    <property type="molecule type" value="Genomic_DNA"/>
</dbReference>
<proteinExistence type="predicted"/>